<sequence length="96" mass="11875">MIWKITRSGKLFMFNKVKSKFLDMFYLQMSEDQVKLYILKIFLREYLYCLLYWGAISIFRLRENNFNDIFNQFSRVSFKERSVKIEYNAKMVNRLL</sequence>
<comment type="caution">
    <text evidence="1">The sequence shown here is derived from an EMBL/GenBank/DDBJ whole genome shotgun (WGS) entry which is preliminary data.</text>
</comment>
<dbReference type="AlphaFoldDB" id="A0A0V1FUE2"/>
<organism evidence="1 2">
    <name type="scientific">Trichinella pseudospiralis</name>
    <name type="common">Parasitic roundworm</name>
    <dbReference type="NCBI Taxonomy" id="6337"/>
    <lineage>
        <taxon>Eukaryota</taxon>
        <taxon>Metazoa</taxon>
        <taxon>Ecdysozoa</taxon>
        <taxon>Nematoda</taxon>
        <taxon>Enoplea</taxon>
        <taxon>Dorylaimia</taxon>
        <taxon>Trichinellida</taxon>
        <taxon>Trichinellidae</taxon>
        <taxon>Trichinella</taxon>
    </lineage>
</organism>
<gene>
    <name evidence="1" type="ORF">T4D_14035</name>
</gene>
<accession>A0A0V1FUE2</accession>
<dbReference type="Proteomes" id="UP000054995">
    <property type="component" value="Unassembled WGS sequence"/>
</dbReference>
<reference evidence="1 2" key="1">
    <citation type="submission" date="2015-01" db="EMBL/GenBank/DDBJ databases">
        <title>Evolution of Trichinella species and genotypes.</title>
        <authorList>
            <person name="Korhonen P.K."/>
            <person name="Edoardo P."/>
            <person name="Giuseppe L.R."/>
            <person name="Gasser R.B."/>
        </authorList>
    </citation>
    <scope>NUCLEOTIDE SEQUENCE [LARGE SCALE GENOMIC DNA]</scope>
    <source>
        <strain evidence="1">ISS470</strain>
    </source>
</reference>
<evidence type="ECO:0000313" key="1">
    <source>
        <dbReference type="EMBL" id="KRY89600.1"/>
    </source>
</evidence>
<evidence type="ECO:0000313" key="2">
    <source>
        <dbReference type="Proteomes" id="UP000054995"/>
    </source>
</evidence>
<dbReference type="EMBL" id="JYDT01000030">
    <property type="protein sequence ID" value="KRY89600.1"/>
    <property type="molecule type" value="Genomic_DNA"/>
</dbReference>
<protein>
    <submittedName>
        <fullName evidence="1">Uncharacterized protein</fullName>
    </submittedName>
</protein>
<proteinExistence type="predicted"/>
<keyword evidence="2" id="KW-1185">Reference proteome</keyword>
<name>A0A0V1FUE2_TRIPS</name>